<evidence type="ECO:0000259" key="12">
    <source>
        <dbReference type="SMART" id="SM00984"/>
    </source>
</evidence>
<evidence type="ECO:0000256" key="3">
    <source>
        <dbReference type="ARBA" id="ARBA00012954"/>
    </source>
</evidence>
<feature type="binding site" evidence="11">
    <location>
        <position position="145"/>
    </location>
    <ligand>
        <name>NAD(+)</name>
        <dbReference type="ChEBI" id="CHEBI:57540"/>
    </ligand>
</feature>
<proteinExistence type="inferred from homology"/>
<dbReference type="InterPro" id="IPR014026">
    <property type="entry name" value="UDP-Glc/GDP-Man_DH_dimer"/>
</dbReference>
<dbReference type="Pfam" id="PF00984">
    <property type="entry name" value="UDPG_MGDP_dh"/>
    <property type="match status" value="1"/>
</dbReference>
<dbReference type="Gene3D" id="3.40.50.720">
    <property type="entry name" value="NAD(P)-binding Rossmann-like Domain"/>
    <property type="match status" value="2"/>
</dbReference>
<evidence type="ECO:0000256" key="4">
    <source>
        <dbReference type="ARBA" id="ARBA00015132"/>
    </source>
</evidence>
<dbReference type="PROSITE" id="PS51257">
    <property type="entry name" value="PROKAR_LIPOPROTEIN"/>
    <property type="match status" value="1"/>
</dbReference>
<dbReference type="PIRSF" id="PIRSF500134">
    <property type="entry name" value="UDPglc_DH_bac"/>
    <property type="match status" value="1"/>
</dbReference>
<dbReference type="RefSeq" id="WP_154407975.1">
    <property type="nucleotide sequence ID" value="NZ_VUNR01000035.1"/>
</dbReference>
<dbReference type="Proteomes" id="UP000433181">
    <property type="component" value="Unassembled WGS sequence"/>
</dbReference>
<reference evidence="13 14" key="1">
    <citation type="submission" date="2019-08" db="EMBL/GenBank/DDBJ databases">
        <title>In-depth cultivation of the pig gut microbiome towards novel bacterial diversity and tailored functional studies.</title>
        <authorList>
            <person name="Wylensek D."/>
            <person name="Hitch T.C.A."/>
            <person name="Clavel T."/>
        </authorList>
    </citation>
    <scope>NUCLEOTIDE SEQUENCE [LARGE SCALE GENOMIC DNA]</scope>
    <source>
        <strain evidence="13 14">WCA-693-APC-5D-A</strain>
    </source>
</reference>
<dbReference type="InterPro" id="IPR001732">
    <property type="entry name" value="UDP-Glc/GDP-Man_DH_N"/>
</dbReference>
<comment type="similarity">
    <text evidence="2 8">Belongs to the UDP-glucose/GDP-mannose dehydrogenase family.</text>
</comment>
<dbReference type="GO" id="GO:0003979">
    <property type="term" value="F:UDP-glucose 6-dehydrogenase activity"/>
    <property type="evidence" value="ECO:0007669"/>
    <property type="project" value="UniProtKB-EC"/>
</dbReference>
<feature type="binding site" evidence="10">
    <location>
        <position position="318"/>
    </location>
    <ligand>
        <name>substrate</name>
    </ligand>
</feature>
<dbReference type="SUPFAM" id="SSF48179">
    <property type="entry name" value="6-phosphogluconate dehydrogenase C-terminal domain-like"/>
    <property type="match status" value="1"/>
</dbReference>
<comment type="pathway">
    <text evidence="1">Nucleotide-sugar biosynthesis; UDP-alpha-D-glucuronate biosynthesis; UDP-alpha-D-glucuronate from UDP-alpha-D-glucose: step 1/1.</text>
</comment>
<organism evidence="13 14">
    <name type="scientific">Anaerovibrio slackiae</name>
    <dbReference type="NCBI Taxonomy" id="2652309"/>
    <lineage>
        <taxon>Bacteria</taxon>
        <taxon>Bacillati</taxon>
        <taxon>Bacillota</taxon>
        <taxon>Negativicutes</taxon>
        <taxon>Selenomonadales</taxon>
        <taxon>Selenomonadaceae</taxon>
        <taxon>Anaerovibrio</taxon>
    </lineage>
</organism>
<dbReference type="InterPro" id="IPR017476">
    <property type="entry name" value="UDP-Glc/GDP-Man"/>
</dbReference>
<dbReference type="SUPFAM" id="SSF51735">
    <property type="entry name" value="NAD(P)-binding Rossmann-fold domains"/>
    <property type="match status" value="1"/>
</dbReference>
<dbReference type="EMBL" id="VUNR01000035">
    <property type="protein sequence ID" value="MSU09814.1"/>
    <property type="molecule type" value="Genomic_DNA"/>
</dbReference>
<keyword evidence="6 8" id="KW-0520">NAD</keyword>
<feature type="binding site" evidence="11">
    <location>
        <position position="261"/>
    </location>
    <ligand>
        <name>NAD(+)</name>
        <dbReference type="ChEBI" id="CHEBI:57540"/>
    </ligand>
</feature>
<keyword evidence="14" id="KW-1185">Reference proteome</keyword>
<feature type="binding site" evidence="10">
    <location>
        <position position="255"/>
    </location>
    <ligand>
        <name>substrate</name>
    </ligand>
</feature>
<sequence>MKIVVVGAGYVGMACGILFSKGHDVIFLEVDKNKIKRINSGNYLQANKEISDRYPMNKYNIQATDNIKFAYENADYVIIAVPTDYNSDAKQLDVNVLYGVLSDAVKYNNNATIIIKSTVPIGCCEKISRLYSLDRLLFVPEFIREENILYDTYNPSRVVVGYNVLCDVNHEYASKYASLIKPLITGTKNIMFMNYNEAEAVKLFSNSYLAMRVSFFNELDAFAEQHNMNTKKIIEGVCADQRIGMYYNNPSFGYGGYCLPKDTMQLQFSFDDVPNVIISAINVSNEMRKNTIAQRILCVIDKKFNKASFVLGVFGLGMKEKSDNMRNSSIIDIIKILKSHGVSIIIYEPMLRKKEMFMDCYVVNSIDELKKRADYIIANRWSSELMDVKDKVYTRDVNV</sequence>
<feature type="binding site" evidence="11">
    <location>
        <position position="83"/>
    </location>
    <ligand>
        <name>NAD(+)</name>
        <dbReference type="ChEBI" id="CHEBI:57540"/>
    </ligand>
</feature>
<evidence type="ECO:0000256" key="10">
    <source>
        <dbReference type="PIRSR" id="PIRSR500134-2"/>
    </source>
</evidence>
<dbReference type="UniPathway" id="UPA00038">
    <property type="reaction ID" value="UER00491"/>
</dbReference>
<dbReference type="SUPFAM" id="SSF52413">
    <property type="entry name" value="UDP-glucose/GDP-mannose dehydrogenase C-terminal domain"/>
    <property type="match status" value="1"/>
</dbReference>
<dbReference type="Pfam" id="PF03720">
    <property type="entry name" value="UDPG_MGDP_dh_C"/>
    <property type="match status" value="1"/>
</dbReference>
<evidence type="ECO:0000256" key="9">
    <source>
        <dbReference type="PIRSR" id="PIRSR500134-1"/>
    </source>
</evidence>
<protein>
    <recommendedName>
        <fullName evidence="4 8">UDP-glucose 6-dehydrogenase</fullName>
        <ecNumber evidence="3 8">1.1.1.22</ecNumber>
    </recommendedName>
</protein>
<dbReference type="EC" id="1.1.1.22" evidence="3 8"/>
<evidence type="ECO:0000313" key="13">
    <source>
        <dbReference type="EMBL" id="MSU09814.1"/>
    </source>
</evidence>
<evidence type="ECO:0000256" key="5">
    <source>
        <dbReference type="ARBA" id="ARBA00023002"/>
    </source>
</evidence>
<dbReference type="InterPro" id="IPR036291">
    <property type="entry name" value="NAD(P)-bd_dom_sf"/>
</dbReference>
<evidence type="ECO:0000313" key="14">
    <source>
        <dbReference type="Proteomes" id="UP000433181"/>
    </source>
</evidence>
<dbReference type="GeneID" id="96779766"/>
<evidence type="ECO:0000256" key="8">
    <source>
        <dbReference type="PIRNR" id="PIRNR000124"/>
    </source>
</evidence>
<feature type="binding site" evidence="10">
    <location>
        <begin position="142"/>
        <end position="145"/>
    </location>
    <ligand>
        <name>substrate</name>
    </ligand>
</feature>
<keyword evidence="5 8" id="KW-0560">Oxidoreductase</keyword>
<dbReference type="GO" id="GO:0051287">
    <property type="term" value="F:NAD binding"/>
    <property type="evidence" value="ECO:0007669"/>
    <property type="project" value="InterPro"/>
</dbReference>
<dbReference type="GO" id="GO:0000271">
    <property type="term" value="P:polysaccharide biosynthetic process"/>
    <property type="evidence" value="ECO:0007669"/>
    <property type="project" value="InterPro"/>
</dbReference>
<feature type="domain" description="UDP-glucose/GDP-mannose dehydrogenase C-terminal" evidence="12">
    <location>
        <begin position="312"/>
        <end position="399"/>
    </location>
</feature>
<feature type="binding site" evidence="11">
    <location>
        <position position="34"/>
    </location>
    <ligand>
        <name>NAD(+)</name>
        <dbReference type="ChEBI" id="CHEBI:57540"/>
    </ligand>
</feature>
<dbReference type="PANTHER" id="PTHR43750">
    <property type="entry name" value="UDP-GLUCOSE 6-DEHYDROGENASE TUAD"/>
    <property type="match status" value="1"/>
</dbReference>
<dbReference type="InterPro" id="IPR008927">
    <property type="entry name" value="6-PGluconate_DH-like_C_sf"/>
</dbReference>
<feature type="binding site" evidence="11">
    <location>
        <position position="118"/>
    </location>
    <ligand>
        <name>NAD(+)</name>
        <dbReference type="ChEBI" id="CHEBI:57540"/>
    </ligand>
</feature>
<dbReference type="PANTHER" id="PTHR43750:SF2">
    <property type="entry name" value="UDP-GLUCOSE 6-DEHYDROGENASE"/>
    <property type="match status" value="1"/>
</dbReference>
<feature type="binding site" evidence="11">
    <location>
        <position position="326"/>
    </location>
    <ligand>
        <name>NAD(+)</name>
        <dbReference type="ChEBI" id="CHEBI:57540"/>
    </ligand>
</feature>
<evidence type="ECO:0000256" key="1">
    <source>
        <dbReference type="ARBA" id="ARBA00004701"/>
    </source>
</evidence>
<dbReference type="InterPro" id="IPR036220">
    <property type="entry name" value="UDP-Glc/GDP-Man_DH_C_sf"/>
</dbReference>
<comment type="caution">
    <text evidence="13">The sequence shown here is derived from an EMBL/GenBank/DDBJ whole genome shotgun (WGS) entry which is preliminary data.</text>
</comment>
<dbReference type="AlphaFoldDB" id="A0A6I2UJQ2"/>
<feature type="binding site" evidence="10">
    <location>
        <begin position="247"/>
        <end position="251"/>
    </location>
    <ligand>
        <name>substrate</name>
    </ligand>
</feature>
<accession>A0A6I2UJQ2</accession>
<dbReference type="Pfam" id="PF03721">
    <property type="entry name" value="UDPG_MGDP_dh_N"/>
    <property type="match status" value="1"/>
</dbReference>
<evidence type="ECO:0000256" key="11">
    <source>
        <dbReference type="PIRSR" id="PIRSR500134-3"/>
    </source>
</evidence>
<dbReference type="InterPro" id="IPR013328">
    <property type="entry name" value="6PGD_dom2"/>
</dbReference>
<gene>
    <name evidence="13" type="ORF">FYJ84_12615</name>
</gene>
<dbReference type="NCBIfam" id="TIGR03026">
    <property type="entry name" value="NDP-sugDHase"/>
    <property type="match status" value="1"/>
</dbReference>
<dbReference type="GO" id="GO:0006065">
    <property type="term" value="P:UDP-glucuronate biosynthetic process"/>
    <property type="evidence" value="ECO:0007669"/>
    <property type="project" value="UniProtKB-UniPathway"/>
</dbReference>
<feature type="active site" description="Nucleophile" evidence="9">
    <location>
        <position position="258"/>
    </location>
</feature>
<evidence type="ECO:0000256" key="6">
    <source>
        <dbReference type="ARBA" id="ARBA00023027"/>
    </source>
</evidence>
<feature type="binding site" evidence="10">
    <location>
        <position position="202"/>
    </location>
    <ligand>
        <name>substrate</name>
    </ligand>
</feature>
<dbReference type="InterPro" id="IPR014027">
    <property type="entry name" value="UDP-Glc/GDP-Man_DH_C"/>
</dbReference>
<evidence type="ECO:0000256" key="7">
    <source>
        <dbReference type="ARBA" id="ARBA00047473"/>
    </source>
</evidence>
<name>A0A6I2UJQ2_9FIRM</name>
<dbReference type="PIRSF" id="PIRSF000124">
    <property type="entry name" value="UDPglc_GDPman_dh"/>
    <property type="match status" value="1"/>
</dbReference>
<evidence type="ECO:0000256" key="2">
    <source>
        <dbReference type="ARBA" id="ARBA00006601"/>
    </source>
</evidence>
<dbReference type="SMART" id="SM00984">
    <property type="entry name" value="UDPG_MGDP_dh_C"/>
    <property type="match status" value="1"/>
</dbReference>
<comment type="catalytic activity">
    <reaction evidence="7 8">
        <text>UDP-alpha-D-glucose + 2 NAD(+) + H2O = UDP-alpha-D-glucuronate + 2 NADH + 3 H(+)</text>
        <dbReference type="Rhea" id="RHEA:23596"/>
        <dbReference type="ChEBI" id="CHEBI:15377"/>
        <dbReference type="ChEBI" id="CHEBI:15378"/>
        <dbReference type="ChEBI" id="CHEBI:57540"/>
        <dbReference type="ChEBI" id="CHEBI:57945"/>
        <dbReference type="ChEBI" id="CHEBI:58052"/>
        <dbReference type="ChEBI" id="CHEBI:58885"/>
        <dbReference type="EC" id="1.1.1.22"/>
    </reaction>
</comment>
<dbReference type="Gene3D" id="1.10.1040.10">
    <property type="entry name" value="N-(1-d-carboxylethyl)-l-norvaline Dehydrogenase, domain 2"/>
    <property type="match status" value="1"/>
</dbReference>
<dbReference type="InterPro" id="IPR028357">
    <property type="entry name" value="UDPglc_DH_bac"/>
</dbReference>
<feature type="binding site" evidence="10">
    <location>
        <position position="319"/>
    </location>
    <ligand>
        <name>substrate</name>
    </ligand>
</feature>